<reference evidence="2" key="1">
    <citation type="journal article" date="2013" name="Genome Announc.">
        <title>Draft genome sequence of the basidiomycetous yeast-like fungus Pseudozyma hubeiensis SY62, which produces an abundant amount of the biosurfactant mannosylerythritol lipids.</title>
        <authorList>
            <person name="Konishi M."/>
            <person name="Hatada Y."/>
            <person name="Horiuchi J."/>
        </authorList>
    </citation>
    <scope>NUCLEOTIDE SEQUENCE [LARGE SCALE GENOMIC DNA]</scope>
    <source>
        <strain evidence="2">SY62</strain>
    </source>
</reference>
<gene>
    <name evidence="1" type="ORF">PHSY_007236</name>
</gene>
<keyword evidence="2" id="KW-1185">Reference proteome</keyword>
<dbReference type="AlphaFoldDB" id="R9PE27"/>
<organism evidence="1 2">
    <name type="scientific">Pseudozyma hubeiensis (strain SY62)</name>
    <name type="common">Yeast</name>
    <dbReference type="NCBI Taxonomy" id="1305764"/>
    <lineage>
        <taxon>Eukaryota</taxon>
        <taxon>Fungi</taxon>
        <taxon>Dikarya</taxon>
        <taxon>Basidiomycota</taxon>
        <taxon>Ustilaginomycotina</taxon>
        <taxon>Ustilaginomycetes</taxon>
        <taxon>Ustilaginales</taxon>
        <taxon>Ustilaginaceae</taxon>
        <taxon>Pseudozyma</taxon>
    </lineage>
</organism>
<protein>
    <submittedName>
        <fullName evidence="1">COP9 signalosome complex subunit 6</fullName>
    </submittedName>
</protein>
<sequence>MHLLLLQVARDLDEATNGNSSCLQRWFESRLQRDTPEFEQPPSVWIDGAWPAPLPSGCRTLYDFAHDTVRHAHRISLVAIRP</sequence>
<evidence type="ECO:0000313" key="1">
    <source>
        <dbReference type="EMBL" id="GAC99633.1"/>
    </source>
</evidence>
<dbReference type="GeneID" id="24112499"/>
<dbReference type="EMBL" id="DF238832">
    <property type="protein sequence ID" value="GAC99633.1"/>
    <property type="molecule type" value="Genomic_DNA"/>
</dbReference>
<evidence type="ECO:0000313" key="2">
    <source>
        <dbReference type="Proteomes" id="UP000014071"/>
    </source>
</evidence>
<dbReference type="Proteomes" id="UP000014071">
    <property type="component" value="Unassembled WGS sequence"/>
</dbReference>
<accession>R9PE27</accession>
<dbReference type="HOGENOM" id="CLU_2559288_0_0_1"/>
<name>R9PE27_PSEHS</name>
<proteinExistence type="predicted"/>
<dbReference type="RefSeq" id="XP_012193220.1">
    <property type="nucleotide sequence ID" value="XM_012337830.1"/>
</dbReference>